<protein>
    <recommendedName>
        <fullName evidence="3">DUF2281 domain-containing protein</fullName>
    </recommendedName>
</protein>
<dbReference type="Proteomes" id="UP000070560">
    <property type="component" value="Chromosome"/>
</dbReference>
<dbReference type="AlphaFoldDB" id="A0A7U4QMF1"/>
<dbReference type="EMBL" id="CP013015">
    <property type="protein sequence ID" value="AMM42028.1"/>
    <property type="molecule type" value="Genomic_DNA"/>
</dbReference>
<reference evidence="1 2" key="1">
    <citation type="submission" date="2015-10" db="EMBL/GenBank/DDBJ databases">
        <title>Candidatus Desulfofervidus auxilii, a hydrogenotrophic sulfate-reducing bacterium involved in the thermophilic anaerobic oxidation of methane.</title>
        <authorList>
            <person name="Krukenberg V."/>
            <person name="Richter M."/>
            <person name="Wegener G."/>
        </authorList>
    </citation>
    <scope>NUCLEOTIDE SEQUENCE [LARGE SCALE GENOMIC DNA]</scope>
    <source>
        <strain evidence="1 2">HS1</strain>
    </source>
</reference>
<dbReference type="KEGG" id="daw:HS1_002242"/>
<sequence length="76" mass="9109">MRSATLITITKMIESLPKDKQEQVLNHLYEYITELYDEIKWDLLFKNSQEELSKIAKQVRKEIAEGKIEDFDYDKL</sequence>
<accession>A0A7U4QMF1</accession>
<keyword evidence="2" id="KW-1185">Reference proteome</keyword>
<evidence type="ECO:0008006" key="3">
    <source>
        <dbReference type="Google" id="ProtNLM"/>
    </source>
</evidence>
<dbReference type="RefSeq" id="WP_066065496.1">
    <property type="nucleotide sequence ID" value="NZ_CP013015.1"/>
</dbReference>
<gene>
    <name evidence="1" type="ORF">HS1_002242</name>
</gene>
<dbReference type="OrthoDB" id="9256093at2"/>
<evidence type="ECO:0000313" key="1">
    <source>
        <dbReference type="EMBL" id="AMM42028.1"/>
    </source>
</evidence>
<evidence type="ECO:0000313" key="2">
    <source>
        <dbReference type="Proteomes" id="UP000070560"/>
    </source>
</evidence>
<name>A0A7U4QMF1_DESA2</name>
<organism evidence="1 2">
    <name type="scientific">Desulfofervidus auxilii</name>
    <dbReference type="NCBI Taxonomy" id="1621989"/>
    <lineage>
        <taxon>Bacteria</taxon>
        <taxon>Pseudomonadati</taxon>
        <taxon>Thermodesulfobacteriota</taxon>
        <taxon>Candidatus Desulfofervidia</taxon>
        <taxon>Candidatus Desulfofervidales</taxon>
        <taxon>Candidatus Desulfofervidaceae</taxon>
        <taxon>Candidatus Desulfofervidus</taxon>
    </lineage>
</organism>
<proteinExistence type="predicted"/>